<feature type="transmembrane region" description="Helical" evidence="2">
    <location>
        <begin position="16"/>
        <end position="37"/>
    </location>
</feature>
<dbReference type="RefSeq" id="WP_052405504.1">
    <property type="nucleotide sequence ID" value="NZ_BBLU01000002.1"/>
</dbReference>
<accession>A0A1H6UFS8</accession>
<dbReference type="STRING" id="1043493.SAMN05421637_0390"/>
<organism evidence="3 4">
    <name type="scientific">Demequina mangrovi</name>
    <dbReference type="NCBI Taxonomy" id="1043493"/>
    <lineage>
        <taxon>Bacteria</taxon>
        <taxon>Bacillati</taxon>
        <taxon>Actinomycetota</taxon>
        <taxon>Actinomycetes</taxon>
        <taxon>Micrococcales</taxon>
        <taxon>Demequinaceae</taxon>
        <taxon>Demequina</taxon>
    </lineage>
</organism>
<evidence type="ECO:0000256" key="2">
    <source>
        <dbReference type="SAM" id="Phobius"/>
    </source>
</evidence>
<proteinExistence type="predicted"/>
<reference evidence="4" key="1">
    <citation type="submission" date="2016-10" db="EMBL/GenBank/DDBJ databases">
        <authorList>
            <person name="Varghese N."/>
        </authorList>
    </citation>
    <scope>NUCLEOTIDE SEQUENCE [LARGE SCALE GENOMIC DNA]</scope>
    <source>
        <strain evidence="4">DSM 24868</strain>
    </source>
</reference>
<dbReference type="Pfam" id="PF00805">
    <property type="entry name" value="Pentapeptide"/>
    <property type="match status" value="2"/>
</dbReference>
<gene>
    <name evidence="3" type="ORF">SAMN05421637_0390</name>
</gene>
<keyword evidence="2" id="KW-0812">Transmembrane</keyword>
<dbReference type="EMBL" id="FNZI01000001">
    <property type="protein sequence ID" value="SEI91258.1"/>
    <property type="molecule type" value="Genomic_DNA"/>
</dbReference>
<dbReference type="AlphaFoldDB" id="A0A1H6UFS8"/>
<keyword evidence="2" id="KW-1133">Transmembrane helix</keyword>
<keyword evidence="1" id="KW-0677">Repeat</keyword>
<dbReference type="InterPro" id="IPR001646">
    <property type="entry name" value="5peptide_repeat"/>
</dbReference>
<evidence type="ECO:0000256" key="1">
    <source>
        <dbReference type="ARBA" id="ARBA00022737"/>
    </source>
</evidence>
<dbReference type="PANTHER" id="PTHR47485:SF1">
    <property type="entry name" value="THYLAKOID LUMENAL 17.4 KDA PROTEIN, CHLOROPLASTIC"/>
    <property type="match status" value="1"/>
</dbReference>
<name>A0A1H6UFS8_9MICO</name>
<keyword evidence="2" id="KW-0472">Membrane</keyword>
<dbReference type="SUPFAM" id="SSF141571">
    <property type="entry name" value="Pentapeptide repeat-like"/>
    <property type="match status" value="1"/>
</dbReference>
<dbReference type="eggNOG" id="COG1357">
    <property type="taxonomic scope" value="Bacteria"/>
</dbReference>
<dbReference type="Proteomes" id="UP000183315">
    <property type="component" value="Unassembled WGS sequence"/>
</dbReference>
<dbReference type="PANTHER" id="PTHR47485">
    <property type="entry name" value="THYLAKOID LUMENAL 17.4 KDA PROTEIN, CHLOROPLASTIC"/>
    <property type="match status" value="1"/>
</dbReference>
<keyword evidence="4" id="KW-1185">Reference proteome</keyword>
<protein>
    <submittedName>
        <fullName evidence="3">Pentapeptide repeat-containing protein</fullName>
    </submittedName>
</protein>
<sequence length="185" mass="18930">METTPPGFFSRHRDELILQAIGSLVLGMIVSLALYVVDQMREDARNARDESLGNSLFVRQAVMADRDILPFSALYLADAQLSGLDLSGADLSDAVLAGAELKETDLSGADLSEADLSGADLSGAVLTGAALAEANLSDADLSGADLSGADLTQAIADGATYDAGDPPLGADALLTSLAVGDEDDD</sequence>
<evidence type="ECO:0000313" key="3">
    <source>
        <dbReference type="EMBL" id="SEI91258.1"/>
    </source>
</evidence>
<evidence type="ECO:0000313" key="4">
    <source>
        <dbReference type="Proteomes" id="UP000183315"/>
    </source>
</evidence>
<dbReference type="Gene3D" id="2.160.20.80">
    <property type="entry name" value="E3 ubiquitin-protein ligase SopA"/>
    <property type="match status" value="1"/>
</dbReference>